<organism evidence="2">
    <name type="scientific">Cacopsylla melanoneura</name>
    <dbReference type="NCBI Taxonomy" id="428564"/>
    <lineage>
        <taxon>Eukaryota</taxon>
        <taxon>Metazoa</taxon>
        <taxon>Ecdysozoa</taxon>
        <taxon>Arthropoda</taxon>
        <taxon>Hexapoda</taxon>
        <taxon>Insecta</taxon>
        <taxon>Pterygota</taxon>
        <taxon>Neoptera</taxon>
        <taxon>Paraneoptera</taxon>
        <taxon>Hemiptera</taxon>
        <taxon>Sternorrhyncha</taxon>
        <taxon>Psylloidea</taxon>
        <taxon>Psyllidae</taxon>
        <taxon>Psyllinae</taxon>
        <taxon>Cacopsylla</taxon>
    </lineage>
</organism>
<dbReference type="EMBL" id="HBUF01617303">
    <property type="protein sequence ID" value="CAG6780172.1"/>
    <property type="molecule type" value="Transcribed_RNA"/>
</dbReference>
<sequence length="175" mass="20096">MDSTTRRVTFSKDSGIKVTTAANDETYSVNACICERSNARVLCRSCGFFLENGRVRTPCLVHSQVFYLLDIETCPKCKNPSDLIEIHPYDVHRDYKDLPSHTIKPLKLEPDDPPRDTPDERKNFFHRSSKEVKLPALGSLSTNTNKNRQPKKGSAYRYEMRSDVRSGRTYSYVKK</sequence>
<evidence type="ECO:0000256" key="1">
    <source>
        <dbReference type="SAM" id="MobiDB-lite"/>
    </source>
</evidence>
<feature type="compositionally biased region" description="Basic and acidic residues" evidence="1">
    <location>
        <begin position="106"/>
        <end position="133"/>
    </location>
</feature>
<name>A0A8D9BC04_9HEMI</name>
<reference evidence="2" key="1">
    <citation type="submission" date="2021-05" db="EMBL/GenBank/DDBJ databases">
        <authorList>
            <person name="Alioto T."/>
            <person name="Alioto T."/>
            <person name="Gomez Garrido J."/>
        </authorList>
    </citation>
    <scope>NUCLEOTIDE SEQUENCE</scope>
</reference>
<dbReference type="AlphaFoldDB" id="A0A8D9BC04"/>
<proteinExistence type="predicted"/>
<evidence type="ECO:0000313" key="2">
    <source>
        <dbReference type="EMBL" id="CAG6780172.1"/>
    </source>
</evidence>
<feature type="region of interest" description="Disordered" evidence="1">
    <location>
        <begin position="102"/>
        <end position="160"/>
    </location>
</feature>
<accession>A0A8D9BC04</accession>
<protein>
    <submittedName>
        <fullName evidence="2">Uncharacterized protein</fullName>
    </submittedName>
</protein>